<reference evidence="2" key="1">
    <citation type="submission" date="2021-01" db="EMBL/GenBank/DDBJ databases">
        <title>Whole genome shotgun sequence of Spirilliplanes yamanashiensis NBRC 15828.</title>
        <authorList>
            <person name="Komaki H."/>
            <person name="Tamura T."/>
        </authorList>
    </citation>
    <scope>NUCLEOTIDE SEQUENCE</scope>
    <source>
        <strain evidence="2">NBRC 15828</strain>
    </source>
</reference>
<dbReference type="AlphaFoldDB" id="A0A8J3Y4D0"/>
<protein>
    <submittedName>
        <fullName evidence="2">Uncharacterized protein</fullName>
    </submittedName>
</protein>
<organism evidence="2 3">
    <name type="scientific">Spirilliplanes yamanashiensis</name>
    <dbReference type="NCBI Taxonomy" id="42233"/>
    <lineage>
        <taxon>Bacteria</taxon>
        <taxon>Bacillati</taxon>
        <taxon>Actinomycetota</taxon>
        <taxon>Actinomycetes</taxon>
        <taxon>Micromonosporales</taxon>
        <taxon>Micromonosporaceae</taxon>
        <taxon>Spirilliplanes</taxon>
    </lineage>
</organism>
<sequence length="59" mass="5992">MSELPQPPLEESPEVAAAVDDDTTVSAFITGGGPDEDSPEFQEPGGAPESTPAVNPDVP</sequence>
<proteinExistence type="predicted"/>
<evidence type="ECO:0000313" key="3">
    <source>
        <dbReference type="Proteomes" id="UP000652013"/>
    </source>
</evidence>
<name>A0A8J3Y4D0_9ACTN</name>
<feature type="region of interest" description="Disordered" evidence="1">
    <location>
        <begin position="1"/>
        <end position="59"/>
    </location>
</feature>
<keyword evidence="3" id="KW-1185">Reference proteome</keyword>
<comment type="caution">
    <text evidence="2">The sequence shown here is derived from an EMBL/GenBank/DDBJ whole genome shotgun (WGS) entry which is preliminary data.</text>
</comment>
<feature type="compositionally biased region" description="Pro residues" evidence="1">
    <location>
        <begin position="1"/>
        <end position="10"/>
    </location>
</feature>
<evidence type="ECO:0000256" key="1">
    <source>
        <dbReference type="SAM" id="MobiDB-lite"/>
    </source>
</evidence>
<dbReference type="Proteomes" id="UP000652013">
    <property type="component" value="Unassembled WGS sequence"/>
</dbReference>
<gene>
    <name evidence="2" type="ORF">Sya03_05150</name>
</gene>
<dbReference type="EMBL" id="BOOY01000003">
    <property type="protein sequence ID" value="GIJ01163.1"/>
    <property type="molecule type" value="Genomic_DNA"/>
</dbReference>
<accession>A0A8J3Y4D0</accession>
<evidence type="ECO:0000313" key="2">
    <source>
        <dbReference type="EMBL" id="GIJ01163.1"/>
    </source>
</evidence>
<dbReference type="RefSeq" id="WP_203936497.1">
    <property type="nucleotide sequence ID" value="NZ_BAAAGJ010000005.1"/>
</dbReference>